<evidence type="ECO:0008006" key="4">
    <source>
        <dbReference type="Google" id="ProtNLM"/>
    </source>
</evidence>
<sequence length="149" mass="16252">MSKRVMGSRVLMGLAVAAMVAAPMVASAHDGWGRDNGYHRGWDRGGYGYHDRDGWRRDYGHHDGHWSGGRWIAGAVVAGAVIGLVQSAMAPAPTYYAQQPTVVYQDPPVVYRQPRTVVYEQPRTVVYEEAPVQPGTVVYGSAYGDDDGN</sequence>
<accession>A0A328P2V6</accession>
<dbReference type="EMBL" id="NFZS01000005">
    <property type="protein sequence ID" value="RAO74865.1"/>
    <property type="molecule type" value="Genomic_DNA"/>
</dbReference>
<proteinExistence type="predicted"/>
<gene>
    <name evidence="2" type="ORF">CA260_18860</name>
</gene>
<dbReference type="Proteomes" id="UP000248926">
    <property type="component" value="Unassembled WGS sequence"/>
</dbReference>
<feature type="chain" id="PRO_5016268753" description="PXPV repeat-containing protein" evidence="1">
    <location>
        <begin position="29"/>
        <end position="149"/>
    </location>
</feature>
<evidence type="ECO:0000313" key="2">
    <source>
        <dbReference type="EMBL" id="RAO74865.1"/>
    </source>
</evidence>
<comment type="caution">
    <text evidence="2">The sequence shown here is derived from an EMBL/GenBank/DDBJ whole genome shotgun (WGS) entry which is preliminary data.</text>
</comment>
<keyword evidence="1" id="KW-0732">Signal</keyword>
<feature type="signal peptide" evidence="1">
    <location>
        <begin position="1"/>
        <end position="28"/>
    </location>
</feature>
<organism evidence="2 3">
    <name type="scientific">Dyella jiangningensis</name>
    <dbReference type="NCBI Taxonomy" id="1379159"/>
    <lineage>
        <taxon>Bacteria</taxon>
        <taxon>Pseudomonadati</taxon>
        <taxon>Pseudomonadota</taxon>
        <taxon>Gammaproteobacteria</taxon>
        <taxon>Lysobacterales</taxon>
        <taxon>Rhodanobacteraceae</taxon>
        <taxon>Dyella</taxon>
    </lineage>
</organism>
<dbReference type="RefSeq" id="WP_191983780.1">
    <property type="nucleotide sequence ID" value="NZ_NFZS01000005.1"/>
</dbReference>
<name>A0A328P2V6_9GAMM</name>
<dbReference type="AlphaFoldDB" id="A0A328P2V6"/>
<evidence type="ECO:0000313" key="3">
    <source>
        <dbReference type="Proteomes" id="UP000248926"/>
    </source>
</evidence>
<evidence type="ECO:0000256" key="1">
    <source>
        <dbReference type="SAM" id="SignalP"/>
    </source>
</evidence>
<keyword evidence="3" id="KW-1185">Reference proteome</keyword>
<protein>
    <recommendedName>
        <fullName evidence="4">PXPV repeat-containing protein</fullName>
    </recommendedName>
</protein>
<reference evidence="2 3" key="1">
    <citation type="journal article" date="2018" name="Genet. Mol. Biol.">
        <title>The genome sequence of Dyella jiangningensis FCAV SCS01 from a lignocellulose-decomposing microbial consortium metagenome reveals potential for biotechnological applications.</title>
        <authorList>
            <person name="Desiderato J.G."/>
            <person name="Alvarenga D.O."/>
            <person name="Constancio M.T.L."/>
            <person name="Alves L.M.C."/>
            <person name="Varani A.M."/>
        </authorList>
    </citation>
    <scope>NUCLEOTIDE SEQUENCE [LARGE SCALE GENOMIC DNA]</scope>
    <source>
        <strain evidence="2 3">FCAV SCS01</strain>
    </source>
</reference>